<dbReference type="Pfam" id="PF00106">
    <property type="entry name" value="adh_short"/>
    <property type="match status" value="1"/>
</dbReference>
<dbReference type="PANTHER" id="PTHR43544:SF35">
    <property type="entry name" value="C-FACTOR-RELATED"/>
    <property type="match status" value="1"/>
</dbReference>
<dbReference type="OrthoDB" id="7289984at2759"/>
<dbReference type="PANTHER" id="PTHR43544">
    <property type="entry name" value="SHORT-CHAIN DEHYDROGENASE/REDUCTASE"/>
    <property type="match status" value="1"/>
</dbReference>
<comment type="similarity">
    <text evidence="1">Belongs to the short-chain dehydrogenases/reductases (SDR) family.</text>
</comment>
<evidence type="ECO:0000313" key="2">
    <source>
        <dbReference type="EMBL" id="CAI5453097.1"/>
    </source>
</evidence>
<comment type="caution">
    <text evidence="2">The sequence shown here is derived from an EMBL/GenBank/DDBJ whole genome shotgun (WGS) entry which is preliminary data.</text>
</comment>
<protein>
    <submittedName>
        <fullName evidence="2">Uncharacterized protein</fullName>
    </submittedName>
</protein>
<dbReference type="CDD" id="cd05325">
    <property type="entry name" value="carb_red_sniffer_like_SDR_c"/>
    <property type="match status" value="1"/>
</dbReference>
<name>A0A9P1IZQ0_9PELO</name>
<dbReference type="GO" id="GO:0005737">
    <property type="term" value="C:cytoplasm"/>
    <property type="evidence" value="ECO:0007669"/>
    <property type="project" value="TreeGrafter"/>
</dbReference>
<reference evidence="2" key="1">
    <citation type="submission" date="2022-11" db="EMBL/GenBank/DDBJ databases">
        <authorList>
            <person name="Kikuchi T."/>
        </authorList>
    </citation>
    <scope>NUCLEOTIDE SEQUENCE</scope>
    <source>
        <strain evidence="2">PS1010</strain>
    </source>
</reference>
<organism evidence="2 3">
    <name type="scientific">Caenorhabditis angaria</name>
    <dbReference type="NCBI Taxonomy" id="860376"/>
    <lineage>
        <taxon>Eukaryota</taxon>
        <taxon>Metazoa</taxon>
        <taxon>Ecdysozoa</taxon>
        <taxon>Nematoda</taxon>
        <taxon>Chromadorea</taxon>
        <taxon>Rhabditida</taxon>
        <taxon>Rhabditina</taxon>
        <taxon>Rhabditomorpha</taxon>
        <taxon>Rhabditoidea</taxon>
        <taxon>Rhabditidae</taxon>
        <taxon>Peloderinae</taxon>
        <taxon>Caenorhabditis</taxon>
    </lineage>
</organism>
<dbReference type="InterPro" id="IPR051468">
    <property type="entry name" value="Fungal_SecMetab_SDRs"/>
</dbReference>
<dbReference type="GO" id="GO:0016491">
    <property type="term" value="F:oxidoreductase activity"/>
    <property type="evidence" value="ECO:0007669"/>
    <property type="project" value="TreeGrafter"/>
</dbReference>
<evidence type="ECO:0000313" key="3">
    <source>
        <dbReference type="Proteomes" id="UP001152747"/>
    </source>
</evidence>
<dbReference type="PRINTS" id="PR00081">
    <property type="entry name" value="GDHRDH"/>
</dbReference>
<dbReference type="PRINTS" id="PR00080">
    <property type="entry name" value="SDRFAMILY"/>
</dbReference>
<dbReference type="Gene3D" id="3.40.50.720">
    <property type="entry name" value="NAD(P)-binding Rossmann-like Domain"/>
    <property type="match status" value="1"/>
</dbReference>
<keyword evidence="3" id="KW-1185">Reference proteome</keyword>
<dbReference type="SUPFAM" id="SSF51735">
    <property type="entry name" value="NAD(P)-binding Rossmann-fold domains"/>
    <property type="match status" value="1"/>
</dbReference>
<sequence>MVFPRSVLVTGANRGIGLGLVQQFLKHPEVEIIIATARDVSKATELNTIKDPRLHILPLTVTCDKSIDNLVEEVVKIVGEQGLNLLVNNAGIAVNYGTKVEISRAKLHEQLDVNSISVVLVSQKFLPLLQKGGAKSTAPDFTVGKSAILTISSGLGSIGANAIGSKTIIGFQSLAYRMSKSAVNQFNRTIAVDLESDGVLAVAFCPGWVQTDLGSAKAELTVEQSTSALVDSFSKLNKEHNGGFLNRKLEVIPF</sequence>
<proteinExistence type="inferred from homology"/>
<gene>
    <name evidence="2" type="ORF">CAMP_LOCUS15734</name>
</gene>
<dbReference type="Proteomes" id="UP001152747">
    <property type="component" value="Unassembled WGS sequence"/>
</dbReference>
<dbReference type="InterPro" id="IPR036291">
    <property type="entry name" value="NAD(P)-bd_dom_sf"/>
</dbReference>
<evidence type="ECO:0000256" key="1">
    <source>
        <dbReference type="RuleBase" id="RU000363"/>
    </source>
</evidence>
<accession>A0A9P1IZQ0</accession>
<dbReference type="InterPro" id="IPR002347">
    <property type="entry name" value="SDR_fam"/>
</dbReference>
<dbReference type="EMBL" id="CANHGI010000005">
    <property type="protein sequence ID" value="CAI5453097.1"/>
    <property type="molecule type" value="Genomic_DNA"/>
</dbReference>
<dbReference type="AlphaFoldDB" id="A0A9P1IZQ0"/>